<evidence type="ECO:0000256" key="1">
    <source>
        <dbReference type="ARBA" id="ARBA00004141"/>
    </source>
</evidence>
<keyword evidence="3 6" id="KW-1133">Transmembrane helix</keyword>
<dbReference type="Proteomes" id="UP001515480">
    <property type="component" value="Unassembled WGS sequence"/>
</dbReference>
<protein>
    <submittedName>
        <fullName evidence="7">Uncharacterized protein</fullName>
    </submittedName>
</protein>
<evidence type="ECO:0000256" key="6">
    <source>
        <dbReference type="SAM" id="Phobius"/>
    </source>
</evidence>
<feature type="transmembrane region" description="Helical" evidence="6">
    <location>
        <begin position="64"/>
        <end position="85"/>
    </location>
</feature>
<feature type="transmembrane region" description="Helical" evidence="6">
    <location>
        <begin position="280"/>
        <end position="303"/>
    </location>
</feature>
<feature type="transmembrane region" description="Helical" evidence="6">
    <location>
        <begin position="198"/>
        <end position="218"/>
    </location>
</feature>
<feature type="transmembrane region" description="Helical" evidence="6">
    <location>
        <begin position="91"/>
        <end position="110"/>
    </location>
</feature>
<dbReference type="PANTHER" id="PTHR12570">
    <property type="match status" value="1"/>
</dbReference>
<dbReference type="GO" id="GO:0015095">
    <property type="term" value="F:magnesium ion transmembrane transporter activity"/>
    <property type="evidence" value="ECO:0007669"/>
    <property type="project" value="InterPro"/>
</dbReference>
<feature type="transmembrane region" description="Helical" evidence="6">
    <location>
        <begin position="315"/>
        <end position="334"/>
    </location>
</feature>
<dbReference type="AlphaFoldDB" id="A0AB34IKI6"/>
<evidence type="ECO:0000256" key="4">
    <source>
        <dbReference type="ARBA" id="ARBA00023136"/>
    </source>
</evidence>
<evidence type="ECO:0000313" key="8">
    <source>
        <dbReference type="Proteomes" id="UP001515480"/>
    </source>
</evidence>
<accession>A0AB34IKI6</accession>
<dbReference type="GO" id="GO:0016020">
    <property type="term" value="C:membrane"/>
    <property type="evidence" value="ECO:0007669"/>
    <property type="project" value="UniProtKB-SubCell"/>
</dbReference>
<name>A0AB34IKI6_PRYPA</name>
<dbReference type="EMBL" id="JBGBPQ010000024">
    <property type="protein sequence ID" value="KAL1499752.1"/>
    <property type="molecule type" value="Genomic_DNA"/>
</dbReference>
<keyword evidence="4 6" id="KW-0472">Membrane</keyword>
<feature type="region of interest" description="Disordered" evidence="5">
    <location>
        <begin position="343"/>
        <end position="380"/>
    </location>
</feature>
<keyword evidence="8" id="KW-1185">Reference proteome</keyword>
<sequence>MAGYPPPSPPSDPSLKEERFNLWFVGICIMCFGAFCQAFGANLQQLSISKEAKKPEARPARKQPLFVTGVFLLVSAGIVSATALIFSAQSLLAPLILLIFIANPLVAHYVNHEPFCWKTDGTLTAVVAASVGIILAFAPHHSASFSAEHMVWLFEQPSFFAFLGIVTIVIATSYLVKRRIFLRINRDWSKLDNLYDRTIVHLSYGILGGTFGGLNITLTKATFTLIMDTFDEGASKGGFFEGLATLFTSSWLLYVTSFALLATFLLELKCTTDGLQASSAMIVVSTLSVVEEVVATLGALLYFQDYHYFTPVKAIVFAMGNLVAVLGVITMAALRLRNGSGRTATQTSPCDGPVNSLPACTSQPGRQSRRAVRAGRQEEC</sequence>
<evidence type="ECO:0000256" key="5">
    <source>
        <dbReference type="SAM" id="MobiDB-lite"/>
    </source>
</evidence>
<keyword evidence="2 6" id="KW-0812">Transmembrane</keyword>
<feature type="transmembrane region" description="Helical" evidence="6">
    <location>
        <begin position="20"/>
        <end position="43"/>
    </location>
</feature>
<reference evidence="7 8" key="1">
    <citation type="journal article" date="2024" name="Science">
        <title>Giant polyketide synthase enzymes in the biosynthesis of giant marine polyether toxins.</title>
        <authorList>
            <person name="Fallon T.R."/>
            <person name="Shende V.V."/>
            <person name="Wierzbicki I.H."/>
            <person name="Pendleton A.L."/>
            <person name="Watervoot N.F."/>
            <person name="Auber R.P."/>
            <person name="Gonzalez D.J."/>
            <person name="Wisecaver J.H."/>
            <person name="Moore B.S."/>
        </authorList>
    </citation>
    <scope>NUCLEOTIDE SEQUENCE [LARGE SCALE GENOMIC DNA]</scope>
    <source>
        <strain evidence="7 8">12B1</strain>
    </source>
</reference>
<feature type="transmembrane region" description="Helical" evidence="6">
    <location>
        <begin position="159"/>
        <end position="177"/>
    </location>
</feature>
<feature type="transmembrane region" description="Helical" evidence="6">
    <location>
        <begin position="122"/>
        <end position="139"/>
    </location>
</feature>
<gene>
    <name evidence="7" type="ORF">AB1Y20_012439</name>
</gene>
<dbReference type="InterPro" id="IPR008521">
    <property type="entry name" value="Mg_trans_NIPA"/>
</dbReference>
<organism evidence="7 8">
    <name type="scientific">Prymnesium parvum</name>
    <name type="common">Toxic golden alga</name>
    <dbReference type="NCBI Taxonomy" id="97485"/>
    <lineage>
        <taxon>Eukaryota</taxon>
        <taxon>Haptista</taxon>
        <taxon>Haptophyta</taxon>
        <taxon>Prymnesiophyceae</taxon>
        <taxon>Prymnesiales</taxon>
        <taxon>Prymnesiaceae</taxon>
        <taxon>Prymnesium</taxon>
    </lineage>
</organism>
<evidence type="ECO:0000313" key="7">
    <source>
        <dbReference type="EMBL" id="KAL1499752.1"/>
    </source>
</evidence>
<dbReference type="PANTHER" id="PTHR12570:SF9">
    <property type="entry name" value="MAGNESIUM TRANSPORTER NIPA8-RELATED"/>
    <property type="match status" value="1"/>
</dbReference>
<evidence type="ECO:0000256" key="3">
    <source>
        <dbReference type="ARBA" id="ARBA00022989"/>
    </source>
</evidence>
<comment type="caution">
    <text evidence="7">The sequence shown here is derived from an EMBL/GenBank/DDBJ whole genome shotgun (WGS) entry which is preliminary data.</text>
</comment>
<evidence type="ECO:0000256" key="2">
    <source>
        <dbReference type="ARBA" id="ARBA00022692"/>
    </source>
</evidence>
<proteinExistence type="predicted"/>
<comment type="subcellular location">
    <subcellularLocation>
        <location evidence="1">Membrane</location>
        <topology evidence="1">Multi-pass membrane protein</topology>
    </subcellularLocation>
</comment>